<evidence type="ECO:0000313" key="2">
    <source>
        <dbReference type="EMBL" id="PWN34500.1"/>
    </source>
</evidence>
<dbReference type="RefSeq" id="XP_025354802.1">
    <property type="nucleotide sequence ID" value="XM_025500070.1"/>
</dbReference>
<feature type="compositionally biased region" description="Polar residues" evidence="1">
    <location>
        <begin position="15"/>
        <end position="26"/>
    </location>
</feature>
<dbReference type="STRING" id="1280837.A0A316VAM6"/>
<evidence type="ECO:0008006" key="4">
    <source>
        <dbReference type="Google" id="ProtNLM"/>
    </source>
</evidence>
<dbReference type="EMBL" id="KZ819603">
    <property type="protein sequence ID" value="PWN34500.1"/>
    <property type="molecule type" value="Genomic_DNA"/>
</dbReference>
<feature type="region of interest" description="Disordered" evidence="1">
    <location>
        <begin position="311"/>
        <end position="330"/>
    </location>
</feature>
<dbReference type="OrthoDB" id="10054765at2759"/>
<dbReference type="AlphaFoldDB" id="A0A316VAM6"/>
<accession>A0A316VAM6</accession>
<feature type="compositionally biased region" description="Basic and acidic residues" evidence="1">
    <location>
        <begin position="54"/>
        <end position="63"/>
    </location>
</feature>
<dbReference type="GeneID" id="37021851"/>
<organism evidence="2 3">
    <name type="scientific">Meira miltonrushii</name>
    <dbReference type="NCBI Taxonomy" id="1280837"/>
    <lineage>
        <taxon>Eukaryota</taxon>
        <taxon>Fungi</taxon>
        <taxon>Dikarya</taxon>
        <taxon>Basidiomycota</taxon>
        <taxon>Ustilaginomycotina</taxon>
        <taxon>Exobasidiomycetes</taxon>
        <taxon>Exobasidiales</taxon>
        <taxon>Brachybasidiaceae</taxon>
        <taxon>Meira</taxon>
    </lineage>
</organism>
<dbReference type="Proteomes" id="UP000245771">
    <property type="component" value="Unassembled WGS sequence"/>
</dbReference>
<dbReference type="InParanoid" id="A0A316VAM6"/>
<protein>
    <recommendedName>
        <fullName evidence="4">Trypsin-like serine protease</fullName>
    </recommendedName>
</protein>
<sequence>MHAARSTALQRARSVANSKHTSSLQKRTYAVPVNKQSSVDPLLGIAPPPAPKPIEGESGEKDAVPNFMVGTARPNNPNDLSELLKGNRINGSHRVQGSAAAGSQTRSRLAAALGAMRRGAGSAIPKHDLENAFMPPEDPKAPQKPEQRIEVEVDGPKEPIDREHPHAIDAIHGRNDLDERILAAARALHHAKQQSPSGGLNASSLPTLLQAFKENSERTLSVELPNENKPKEDRRVLVTSALSDENELNEKAEDGVLLIAYVTGLDAGRGQERISVCSGFAVEGGDRLGEGESGGKGALVVSCAHTLRGSLSRPVSKEEGGEGKERSTNESSIALAVTRTGHVFPINELLSSLPTSDLVLLQLGEQAIAVEENLDFGVPLRPSNVKVRTLPINPYPAAVGAELCVSSFWGWEDDAGSTLPAFEFSQPTAGSVGSDGLQSALTISPCLPPPVGREKDTIKRERDDAGRSRWGRARLVEYRDSEGKEARTGTYDDLAQLDFKLVPDNVHNPPALQQQAQILSFPPPGSSGGPIVDAQTGAVVGITRGVKMGVLEGRRGDGIPAERLFFMFALPGFGSKKQ</sequence>
<evidence type="ECO:0000256" key="1">
    <source>
        <dbReference type="SAM" id="MobiDB-lite"/>
    </source>
</evidence>
<gene>
    <name evidence="2" type="ORF">FA14DRAFT_167207</name>
</gene>
<reference evidence="2 3" key="1">
    <citation type="journal article" date="2018" name="Mol. Biol. Evol.">
        <title>Broad Genomic Sampling Reveals a Smut Pathogenic Ancestry of the Fungal Clade Ustilaginomycotina.</title>
        <authorList>
            <person name="Kijpornyongpan T."/>
            <person name="Mondo S.J."/>
            <person name="Barry K."/>
            <person name="Sandor L."/>
            <person name="Lee J."/>
            <person name="Lipzen A."/>
            <person name="Pangilinan J."/>
            <person name="LaButti K."/>
            <person name="Hainaut M."/>
            <person name="Henrissat B."/>
            <person name="Grigoriev I.V."/>
            <person name="Spatafora J.W."/>
            <person name="Aime M.C."/>
        </authorList>
    </citation>
    <scope>NUCLEOTIDE SEQUENCE [LARGE SCALE GENOMIC DNA]</scope>
    <source>
        <strain evidence="2 3">MCA 3882</strain>
    </source>
</reference>
<feature type="compositionally biased region" description="Basic and acidic residues" evidence="1">
    <location>
        <begin position="315"/>
        <end position="328"/>
    </location>
</feature>
<keyword evidence="3" id="KW-1185">Reference proteome</keyword>
<proteinExistence type="predicted"/>
<evidence type="ECO:0000313" key="3">
    <source>
        <dbReference type="Proteomes" id="UP000245771"/>
    </source>
</evidence>
<feature type="region of interest" description="Disordered" evidence="1">
    <location>
        <begin position="1"/>
        <end position="75"/>
    </location>
</feature>
<dbReference type="InterPro" id="IPR009003">
    <property type="entry name" value="Peptidase_S1_PA"/>
</dbReference>
<dbReference type="SUPFAM" id="SSF50494">
    <property type="entry name" value="Trypsin-like serine proteases"/>
    <property type="match status" value="1"/>
</dbReference>
<name>A0A316VAM6_9BASI</name>